<dbReference type="InterPro" id="IPR036390">
    <property type="entry name" value="WH_DNA-bd_sf"/>
</dbReference>
<dbReference type="Gene3D" id="1.10.10.10">
    <property type="entry name" value="Winged helix-like DNA-binding domain superfamily/Winged helix DNA-binding domain"/>
    <property type="match status" value="1"/>
</dbReference>
<reference evidence="8 9" key="1">
    <citation type="submission" date="2021-05" db="EMBL/GenBank/DDBJ databases">
        <title>Draft Genome Sequences of Clinical Respiratory Isolates of Mycobacterium goodii Recovered in Ireland.</title>
        <authorList>
            <person name="Flanagan P.R."/>
            <person name="Mok S."/>
            <person name="Roycroft E."/>
            <person name="Rogers T.R."/>
            <person name="Fitzgibbon M."/>
        </authorList>
    </citation>
    <scope>NUCLEOTIDE SEQUENCE [LARGE SCALE GENOMIC DNA]</scope>
    <source>
        <strain evidence="8 9">14IE55</strain>
    </source>
</reference>
<dbReference type="PANTHER" id="PTHR30346:SF28">
    <property type="entry name" value="HTH-TYPE TRANSCRIPTIONAL REGULATOR CYNR"/>
    <property type="match status" value="1"/>
</dbReference>
<name>A0ABS6HSJ0_MYCGD</name>
<keyword evidence="4" id="KW-0010">Activator</keyword>
<dbReference type="SUPFAM" id="SSF46785">
    <property type="entry name" value="Winged helix' DNA-binding domain"/>
    <property type="match status" value="1"/>
</dbReference>
<keyword evidence="5" id="KW-0804">Transcription</keyword>
<keyword evidence="2" id="KW-0805">Transcription regulation</keyword>
<protein>
    <submittedName>
        <fullName evidence="8">LysR family transcriptional regulator</fullName>
    </submittedName>
</protein>
<dbReference type="InterPro" id="IPR005119">
    <property type="entry name" value="LysR_subst-bd"/>
</dbReference>
<dbReference type="PRINTS" id="PR00039">
    <property type="entry name" value="HTHLYSR"/>
</dbReference>
<dbReference type="EMBL" id="JAHBOM010000018">
    <property type="protein sequence ID" value="MBU8825606.1"/>
    <property type="molecule type" value="Genomic_DNA"/>
</dbReference>
<dbReference type="InterPro" id="IPR036388">
    <property type="entry name" value="WH-like_DNA-bd_sf"/>
</dbReference>
<comment type="similarity">
    <text evidence="1">Belongs to the LysR transcriptional regulatory family.</text>
</comment>
<keyword evidence="9" id="KW-1185">Reference proteome</keyword>
<dbReference type="CDD" id="cd05466">
    <property type="entry name" value="PBP2_LTTR_substrate"/>
    <property type="match status" value="1"/>
</dbReference>
<gene>
    <name evidence="8" type="ORF">KL859_22380</name>
</gene>
<evidence type="ECO:0000256" key="2">
    <source>
        <dbReference type="ARBA" id="ARBA00023015"/>
    </source>
</evidence>
<feature type="domain" description="HTH lysR-type" evidence="7">
    <location>
        <begin position="1"/>
        <end position="58"/>
    </location>
</feature>
<evidence type="ECO:0000256" key="1">
    <source>
        <dbReference type="ARBA" id="ARBA00009437"/>
    </source>
</evidence>
<dbReference type="PANTHER" id="PTHR30346">
    <property type="entry name" value="TRANSCRIPTIONAL DUAL REGULATOR HCAR-RELATED"/>
    <property type="match status" value="1"/>
</dbReference>
<dbReference type="RefSeq" id="WP_214395511.1">
    <property type="nucleotide sequence ID" value="NZ_JAHBOL010000006.1"/>
</dbReference>
<dbReference type="PROSITE" id="PS50931">
    <property type="entry name" value="HTH_LYSR"/>
    <property type="match status" value="1"/>
</dbReference>
<dbReference type="SUPFAM" id="SSF53850">
    <property type="entry name" value="Periplasmic binding protein-like II"/>
    <property type="match status" value="1"/>
</dbReference>
<dbReference type="Pfam" id="PF00126">
    <property type="entry name" value="HTH_1"/>
    <property type="match status" value="1"/>
</dbReference>
<organism evidence="8 9">
    <name type="scientific">Mycolicibacterium goodii</name>
    <name type="common">Mycobacterium goodii</name>
    <dbReference type="NCBI Taxonomy" id="134601"/>
    <lineage>
        <taxon>Bacteria</taxon>
        <taxon>Bacillati</taxon>
        <taxon>Actinomycetota</taxon>
        <taxon>Actinomycetes</taxon>
        <taxon>Mycobacteriales</taxon>
        <taxon>Mycobacteriaceae</taxon>
        <taxon>Mycolicibacterium</taxon>
    </lineage>
</organism>
<evidence type="ECO:0000256" key="5">
    <source>
        <dbReference type="ARBA" id="ARBA00023163"/>
    </source>
</evidence>
<dbReference type="Pfam" id="PF03466">
    <property type="entry name" value="LysR_substrate"/>
    <property type="match status" value="1"/>
</dbReference>
<dbReference type="InterPro" id="IPR000847">
    <property type="entry name" value="LysR_HTH_N"/>
</dbReference>
<evidence type="ECO:0000256" key="4">
    <source>
        <dbReference type="ARBA" id="ARBA00023159"/>
    </source>
</evidence>
<evidence type="ECO:0000259" key="7">
    <source>
        <dbReference type="PROSITE" id="PS50931"/>
    </source>
</evidence>
<comment type="caution">
    <text evidence="8">The sequence shown here is derived from an EMBL/GenBank/DDBJ whole genome shotgun (WGS) entry which is preliminary data.</text>
</comment>
<sequence length="313" mass="34692">MEIRQLEAFVAVATKLHFGRAAEALHMGQPTLSDMIRRLEREMGTPLLRRTTRRVTLTSAGSELLERAKRILDEIAAAGVAVQRVGRGDAGTIRLGITPLAAPILAPHLVQEFRARAPDVEVEIRRMWLFHLEQALAEGEVDVAVTCGIVPDPPNGVSEVICGEPLLVSIRADHPLAERDSVTLTELAEQTLGIQSEALFPAWVLAQRQALETACISPRTVELADNHVAAATWPSQPEIDWILTTRSIVQPEMAAVVRPVTFPRLVPYTLQWRPERTPSAAVTRFVGMTREAIPPGWSKVRDPEPHRIDRDRR</sequence>
<evidence type="ECO:0000313" key="9">
    <source>
        <dbReference type="Proteomes" id="UP000696413"/>
    </source>
</evidence>
<evidence type="ECO:0000256" key="3">
    <source>
        <dbReference type="ARBA" id="ARBA00023125"/>
    </source>
</evidence>
<dbReference type="Gene3D" id="3.40.190.10">
    <property type="entry name" value="Periplasmic binding protein-like II"/>
    <property type="match status" value="2"/>
</dbReference>
<proteinExistence type="inferred from homology"/>
<dbReference type="Proteomes" id="UP000696413">
    <property type="component" value="Unassembled WGS sequence"/>
</dbReference>
<evidence type="ECO:0000256" key="6">
    <source>
        <dbReference type="SAM" id="MobiDB-lite"/>
    </source>
</evidence>
<feature type="region of interest" description="Disordered" evidence="6">
    <location>
        <begin position="294"/>
        <end position="313"/>
    </location>
</feature>
<feature type="compositionally biased region" description="Basic and acidic residues" evidence="6">
    <location>
        <begin position="299"/>
        <end position="313"/>
    </location>
</feature>
<keyword evidence="3" id="KW-0238">DNA-binding</keyword>
<evidence type="ECO:0000313" key="8">
    <source>
        <dbReference type="EMBL" id="MBU8825606.1"/>
    </source>
</evidence>
<accession>A0ABS6HSJ0</accession>